<evidence type="ECO:0000313" key="10">
    <source>
        <dbReference type="Proteomes" id="UP000075714"/>
    </source>
</evidence>
<reference evidence="10" key="1">
    <citation type="journal article" date="2016" name="Nat. Commun.">
        <title>The Gonium pectorale genome demonstrates co-option of cell cycle regulation during the evolution of multicellularity.</title>
        <authorList>
            <person name="Hanschen E.R."/>
            <person name="Marriage T.N."/>
            <person name="Ferris P.J."/>
            <person name="Hamaji T."/>
            <person name="Toyoda A."/>
            <person name="Fujiyama A."/>
            <person name="Neme R."/>
            <person name="Noguchi H."/>
            <person name="Minakuchi Y."/>
            <person name="Suzuki M."/>
            <person name="Kawai-Toyooka H."/>
            <person name="Smith D.R."/>
            <person name="Sparks H."/>
            <person name="Anderson J."/>
            <person name="Bakaric R."/>
            <person name="Luria V."/>
            <person name="Karger A."/>
            <person name="Kirschner M.W."/>
            <person name="Durand P.M."/>
            <person name="Michod R.E."/>
            <person name="Nozaki H."/>
            <person name="Olson B.J."/>
        </authorList>
    </citation>
    <scope>NUCLEOTIDE SEQUENCE [LARGE SCALE GENOMIC DNA]</scope>
    <source>
        <strain evidence="10">NIES-2863</strain>
    </source>
</reference>
<dbReference type="GO" id="GO:0004252">
    <property type="term" value="F:serine-type endopeptidase activity"/>
    <property type="evidence" value="ECO:0007669"/>
    <property type="project" value="UniProtKB-UniRule"/>
</dbReference>
<organism evidence="9 10">
    <name type="scientific">Gonium pectorale</name>
    <name type="common">Green alga</name>
    <dbReference type="NCBI Taxonomy" id="33097"/>
    <lineage>
        <taxon>Eukaryota</taxon>
        <taxon>Viridiplantae</taxon>
        <taxon>Chlorophyta</taxon>
        <taxon>core chlorophytes</taxon>
        <taxon>Chlorophyceae</taxon>
        <taxon>CS clade</taxon>
        <taxon>Chlamydomonadales</taxon>
        <taxon>Volvocaceae</taxon>
        <taxon>Gonium</taxon>
    </lineage>
</organism>
<dbReference type="PROSITE" id="PS00138">
    <property type="entry name" value="SUBTILASE_SER"/>
    <property type="match status" value="1"/>
</dbReference>
<keyword evidence="3 5" id="KW-0378">Hydrolase</keyword>
<feature type="active site" description="Charge relay system" evidence="5">
    <location>
        <position position="95"/>
    </location>
</feature>
<feature type="domain" description="Peptidase S8/S53" evidence="8">
    <location>
        <begin position="20"/>
        <end position="300"/>
    </location>
</feature>
<feature type="region of interest" description="Disordered" evidence="7">
    <location>
        <begin position="745"/>
        <end position="764"/>
    </location>
</feature>
<evidence type="ECO:0000256" key="6">
    <source>
        <dbReference type="RuleBase" id="RU003355"/>
    </source>
</evidence>
<dbReference type="InterPro" id="IPR022398">
    <property type="entry name" value="Peptidase_S8_His-AS"/>
</dbReference>
<dbReference type="InterPro" id="IPR000209">
    <property type="entry name" value="Peptidase_S8/S53_dom"/>
</dbReference>
<dbReference type="InterPro" id="IPR034204">
    <property type="entry name" value="PfSUB1-like_cat_dom"/>
</dbReference>
<dbReference type="PANTHER" id="PTHR43399">
    <property type="entry name" value="SUBTILISIN-RELATED"/>
    <property type="match status" value="1"/>
</dbReference>
<dbReference type="AlphaFoldDB" id="A0A150GNC9"/>
<dbReference type="EMBL" id="LSYV01000014">
    <property type="protein sequence ID" value="KXZ51288.1"/>
    <property type="molecule type" value="Genomic_DNA"/>
</dbReference>
<evidence type="ECO:0000313" key="9">
    <source>
        <dbReference type="EMBL" id="KXZ51288.1"/>
    </source>
</evidence>
<evidence type="ECO:0000259" key="8">
    <source>
        <dbReference type="Pfam" id="PF00082"/>
    </source>
</evidence>
<dbReference type="PROSITE" id="PS51892">
    <property type="entry name" value="SUBTILASE"/>
    <property type="match status" value="1"/>
</dbReference>
<dbReference type="GO" id="GO:0006508">
    <property type="term" value="P:proteolysis"/>
    <property type="evidence" value="ECO:0007669"/>
    <property type="project" value="UniProtKB-KW"/>
</dbReference>
<dbReference type="Proteomes" id="UP000075714">
    <property type="component" value="Unassembled WGS sequence"/>
</dbReference>
<dbReference type="PROSITE" id="PS00137">
    <property type="entry name" value="SUBTILASE_HIS"/>
    <property type="match status" value="1"/>
</dbReference>
<dbReference type="Gene3D" id="3.40.50.200">
    <property type="entry name" value="Peptidase S8/S53 domain"/>
    <property type="match status" value="1"/>
</dbReference>
<comment type="caution">
    <text evidence="9">The sequence shown here is derived from an EMBL/GenBank/DDBJ whole genome shotgun (WGS) entry which is preliminary data.</text>
</comment>
<dbReference type="InterPro" id="IPR015500">
    <property type="entry name" value="Peptidase_S8_subtilisin-rel"/>
</dbReference>
<dbReference type="PROSITE" id="PS00136">
    <property type="entry name" value="SUBTILASE_ASP"/>
    <property type="match status" value="1"/>
</dbReference>
<dbReference type="InterPro" id="IPR051048">
    <property type="entry name" value="Peptidase_S8/S53_subtilisin"/>
</dbReference>
<feature type="compositionally biased region" description="Low complexity" evidence="7">
    <location>
        <begin position="746"/>
        <end position="759"/>
    </location>
</feature>
<dbReference type="SUPFAM" id="SSF52743">
    <property type="entry name" value="Subtilisin-like"/>
    <property type="match status" value="1"/>
</dbReference>
<evidence type="ECO:0000256" key="5">
    <source>
        <dbReference type="PROSITE-ProRule" id="PRU01240"/>
    </source>
</evidence>
<feature type="active site" description="Charge relay system" evidence="5">
    <location>
        <position position="285"/>
    </location>
</feature>
<keyword evidence="10" id="KW-1185">Reference proteome</keyword>
<accession>A0A150GNC9</accession>
<dbReference type="InterPro" id="IPR036852">
    <property type="entry name" value="Peptidase_S8/S53_dom_sf"/>
</dbReference>
<sequence>MRYVVDPPDLALLGVAAGSSDVIVAVIDTGCDIEHPDLKDNYWKNPGESLSVPGGDEDKNEYVDDIYGYDFYGPCINNNEAGCGPTPNITDRNGHGTHVAGIIAAIRDNGIGVSGVAPGVKIMCLKVTPSEGLFYPSTVFKAMDYAYRKGAHIISCSFGPVAKDSYTAEEKKNFVNETNLYEAQLKNLVDRDVLIVAAAGNQFKDLDAVRQAGGAYNPCFMAKPYPKNVLCVAATDGQDKLFKTRTGPGSNFGAETVSVAAPGEEIMSTWPRSFGYAYKNESGTSMAAPVISGIAALVVSILGSKDGNYFKPLRASSLRNYKQGKGTTLVLSAIMYLAEQGLYQFMVSTSADPNDIAVYFGSGKSAPLEKLNEVTVAFVNEEPRGASSQDAYSFAPKIALSRPDVPMKFKVDCRRCSLYVNSLLVRDVYPGLARAAFSNCVNFSSEVAIYDLVVRLELQNINNETLKLTWQPCDDSKPESSVRTHAVNNLLWNPKSEVAGYVPGMQCDLWASDGSMQSGKPPLFKFRYPAALKQTNTGYLDVMNLNTTGDRPSTIRPVMYKLLNESGCAANETAGANCSFAANFIVNVFASGDSETANRTALRSVHNGYHQLLLMQITEVNLYKGTAAAAWPSPATTTAASEAAPALTAIASPGPTVTSPALTSPAVASPAIAIATLASEPTVAARASSSPTPASCSAVPSAALTSSTLTRPAVADTARPKPAVVNPAIAIGAAVTAWASSRNALATPAPSSSTAKNPTVPSAITTGTAITKPAITKPAITKPAITKPAIAKPAKPAITKPAITKPAITKPAITKPAITKPAIAKPAITKPAIAKPAIAKSKSTITCATLTSCAAVTAPTTSLFPVNTSDTYGKINLVLYSGSPFQPSARVASASPGLGLAGSLPAWQSLGAGGAYLHRYVRATGYLQIRTPGTWILRVRDLEGQGVSLVMGDITVRNGVEYPAGIVSATEAVVMLPAGYVPVVVTVRSARADSLAAFDVTLIRPGTREEYPVNGSYWYDSLAG</sequence>
<proteinExistence type="inferred from homology"/>
<evidence type="ECO:0000256" key="1">
    <source>
        <dbReference type="ARBA" id="ARBA00011073"/>
    </source>
</evidence>
<keyword evidence="4 5" id="KW-0720">Serine protease</keyword>
<dbReference type="CDD" id="cd07473">
    <property type="entry name" value="Peptidases_S8_Subtilisin_like"/>
    <property type="match status" value="1"/>
</dbReference>
<evidence type="ECO:0000256" key="2">
    <source>
        <dbReference type="ARBA" id="ARBA00022670"/>
    </source>
</evidence>
<dbReference type="PANTHER" id="PTHR43399:SF4">
    <property type="entry name" value="CELL WALL-ASSOCIATED PROTEASE"/>
    <property type="match status" value="1"/>
</dbReference>
<gene>
    <name evidence="9" type="ORF">GPECTOR_13g775</name>
</gene>
<feature type="active site" description="Charge relay system" evidence="5">
    <location>
        <position position="28"/>
    </location>
</feature>
<dbReference type="InterPro" id="IPR023828">
    <property type="entry name" value="Peptidase_S8_Ser-AS"/>
</dbReference>
<comment type="similarity">
    <text evidence="1 5 6">Belongs to the peptidase S8 family.</text>
</comment>
<evidence type="ECO:0000256" key="7">
    <source>
        <dbReference type="SAM" id="MobiDB-lite"/>
    </source>
</evidence>
<protein>
    <recommendedName>
        <fullName evidence="8">Peptidase S8/S53 domain-containing protein</fullName>
    </recommendedName>
</protein>
<dbReference type="InterPro" id="IPR023827">
    <property type="entry name" value="Peptidase_S8_Asp-AS"/>
</dbReference>
<dbReference type="Pfam" id="PF00082">
    <property type="entry name" value="Peptidase_S8"/>
    <property type="match status" value="1"/>
</dbReference>
<dbReference type="STRING" id="33097.A0A150GNC9"/>
<evidence type="ECO:0000256" key="4">
    <source>
        <dbReference type="ARBA" id="ARBA00022825"/>
    </source>
</evidence>
<keyword evidence="2 5" id="KW-0645">Protease</keyword>
<evidence type="ECO:0000256" key="3">
    <source>
        <dbReference type="ARBA" id="ARBA00022801"/>
    </source>
</evidence>
<dbReference type="PRINTS" id="PR00723">
    <property type="entry name" value="SUBTILISIN"/>
</dbReference>
<dbReference type="OrthoDB" id="5139247at2759"/>
<name>A0A150GNC9_GONPE</name>